<protein>
    <recommendedName>
        <fullName evidence="3">thioredoxin-dependent peroxiredoxin</fullName>
        <ecNumber evidence="3">1.11.1.24</ecNumber>
    </recommendedName>
    <alternativeName>
        <fullName evidence="9">Thioredoxin peroxidase</fullName>
    </alternativeName>
    <alternativeName>
        <fullName evidence="11">Thioredoxin-dependent peroxiredoxin Bcp</fullName>
    </alternativeName>
</protein>
<organism evidence="15 16">
    <name type="scientific">Undibacter mobilis</name>
    <dbReference type="NCBI Taxonomy" id="2292256"/>
    <lineage>
        <taxon>Bacteria</taxon>
        <taxon>Pseudomonadati</taxon>
        <taxon>Pseudomonadota</taxon>
        <taxon>Alphaproteobacteria</taxon>
        <taxon>Hyphomicrobiales</taxon>
        <taxon>Nitrobacteraceae</taxon>
        <taxon>Undibacter</taxon>
    </lineage>
</organism>
<dbReference type="GO" id="GO:0008379">
    <property type="term" value="F:thioredoxin peroxidase activity"/>
    <property type="evidence" value="ECO:0007669"/>
    <property type="project" value="TreeGrafter"/>
</dbReference>
<evidence type="ECO:0000313" key="15">
    <source>
        <dbReference type="EMBL" id="RDV05569.1"/>
    </source>
</evidence>
<keyword evidence="7" id="KW-1015">Disulfide bond</keyword>
<dbReference type="InterPro" id="IPR000866">
    <property type="entry name" value="AhpC/TSA"/>
</dbReference>
<evidence type="ECO:0000256" key="8">
    <source>
        <dbReference type="ARBA" id="ARBA00023284"/>
    </source>
</evidence>
<dbReference type="AlphaFoldDB" id="A0A371BD90"/>
<feature type="region of interest" description="Disordered" evidence="13">
    <location>
        <begin position="1"/>
        <end position="67"/>
    </location>
</feature>
<evidence type="ECO:0000256" key="9">
    <source>
        <dbReference type="ARBA" id="ARBA00032824"/>
    </source>
</evidence>
<evidence type="ECO:0000256" key="4">
    <source>
        <dbReference type="ARBA" id="ARBA00022559"/>
    </source>
</evidence>
<comment type="similarity">
    <text evidence="10">Belongs to the peroxiredoxin family. BCP/PrxQ subfamily.</text>
</comment>
<dbReference type="PANTHER" id="PTHR42801:SF4">
    <property type="entry name" value="AHPC_TSA FAMILY PROTEIN"/>
    <property type="match status" value="1"/>
</dbReference>
<evidence type="ECO:0000256" key="10">
    <source>
        <dbReference type="ARBA" id="ARBA00038489"/>
    </source>
</evidence>
<dbReference type="InterPro" id="IPR050924">
    <property type="entry name" value="Peroxiredoxin_BCP/PrxQ"/>
</dbReference>
<dbReference type="PROSITE" id="PS51352">
    <property type="entry name" value="THIOREDOXIN_2"/>
    <property type="match status" value="1"/>
</dbReference>
<evidence type="ECO:0000313" key="16">
    <source>
        <dbReference type="Proteomes" id="UP000263993"/>
    </source>
</evidence>
<proteinExistence type="inferred from homology"/>
<dbReference type="FunFam" id="3.40.30.10:FF:000007">
    <property type="entry name" value="Thioredoxin-dependent thiol peroxidase"/>
    <property type="match status" value="1"/>
</dbReference>
<evidence type="ECO:0000256" key="2">
    <source>
        <dbReference type="ARBA" id="ARBA00011245"/>
    </source>
</evidence>
<evidence type="ECO:0000256" key="1">
    <source>
        <dbReference type="ARBA" id="ARBA00003330"/>
    </source>
</evidence>
<evidence type="ECO:0000256" key="6">
    <source>
        <dbReference type="ARBA" id="ARBA00023002"/>
    </source>
</evidence>
<dbReference type="OrthoDB" id="9812811at2"/>
<name>A0A371BD90_9BRAD</name>
<dbReference type="Gene3D" id="3.40.30.10">
    <property type="entry name" value="Glutaredoxin"/>
    <property type="match status" value="1"/>
</dbReference>
<comment type="subunit">
    <text evidence="2">Monomer.</text>
</comment>
<dbReference type="GO" id="GO:0045454">
    <property type="term" value="P:cell redox homeostasis"/>
    <property type="evidence" value="ECO:0007669"/>
    <property type="project" value="TreeGrafter"/>
</dbReference>
<evidence type="ECO:0000256" key="7">
    <source>
        <dbReference type="ARBA" id="ARBA00023157"/>
    </source>
</evidence>
<accession>A0A371BD90</accession>
<evidence type="ECO:0000256" key="12">
    <source>
        <dbReference type="ARBA" id="ARBA00049091"/>
    </source>
</evidence>
<keyword evidence="5" id="KW-0049">Antioxidant</keyword>
<evidence type="ECO:0000256" key="5">
    <source>
        <dbReference type="ARBA" id="ARBA00022862"/>
    </source>
</evidence>
<keyword evidence="4" id="KW-0575">Peroxidase</keyword>
<feature type="domain" description="Thioredoxin" evidence="14">
    <location>
        <begin position="59"/>
        <end position="212"/>
    </location>
</feature>
<dbReference type="EC" id="1.11.1.24" evidence="3"/>
<evidence type="ECO:0000259" key="14">
    <source>
        <dbReference type="PROSITE" id="PS51352"/>
    </source>
</evidence>
<dbReference type="InterPro" id="IPR036249">
    <property type="entry name" value="Thioredoxin-like_sf"/>
</dbReference>
<dbReference type="Proteomes" id="UP000263993">
    <property type="component" value="Unassembled WGS sequence"/>
</dbReference>
<dbReference type="CDD" id="cd03017">
    <property type="entry name" value="PRX_BCP"/>
    <property type="match status" value="1"/>
</dbReference>
<evidence type="ECO:0000256" key="3">
    <source>
        <dbReference type="ARBA" id="ARBA00013017"/>
    </source>
</evidence>
<comment type="function">
    <text evidence="1">Thiol-specific peroxidase that catalyzes the reduction of hydrogen peroxide and organic hydroperoxides to water and alcohols, respectively. Plays a role in cell protection against oxidative stress by detoxifying peroxides and as sensor of hydrogen peroxide-mediated signaling events.</text>
</comment>
<dbReference type="Pfam" id="PF00578">
    <property type="entry name" value="AhpC-TSA"/>
    <property type="match status" value="1"/>
</dbReference>
<evidence type="ECO:0000256" key="11">
    <source>
        <dbReference type="ARBA" id="ARBA00042639"/>
    </source>
</evidence>
<gene>
    <name evidence="15" type="ORF">DXH78_13890</name>
</gene>
<keyword evidence="16" id="KW-1185">Reference proteome</keyword>
<sequence>MREGRLQPPDANGMAENDRAKATKGRHMPTKKSVKASVKKAAKPAVKKTAKSSATKPGLAPGDKAPAFKLSRDDGSAVSLSSFKGRNLVLYFYPKADTPGCTQEAMDFSRLRTAFAKANTDILGVSADPVVAQAKFKAKHKLGVALASDETTTMLQAYGAWGEKSMYGRKFLGVIRSTFLIDGKGRIAGVWPSVKVAGHAEAVLEAARALVAD</sequence>
<keyword evidence="6" id="KW-0560">Oxidoreductase</keyword>
<reference evidence="16" key="1">
    <citation type="submission" date="2018-08" db="EMBL/GenBank/DDBJ databases">
        <authorList>
            <person name="Kim S.-J."/>
            <person name="Jung G.-Y."/>
        </authorList>
    </citation>
    <scope>NUCLEOTIDE SEQUENCE [LARGE SCALE GENOMIC DNA]</scope>
    <source>
        <strain evidence="16">GY_H</strain>
    </source>
</reference>
<comment type="catalytic activity">
    <reaction evidence="12">
        <text>a hydroperoxide + [thioredoxin]-dithiol = an alcohol + [thioredoxin]-disulfide + H2O</text>
        <dbReference type="Rhea" id="RHEA:62620"/>
        <dbReference type="Rhea" id="RHEA-COMP:10698"/>
        <dbReference type="Rhea" id="RHEA-COMP:10700"/>
        <dbReference type="ChEBI" id="CHEBI:15377"/>
        <dbReference type="ChEBI" id="CHEBI:29950"/>
        <dbReference type="ChEBI" id="CHEBI:30879"/>
        <dbReference type="ChEBI" id="CHEBI:35924"/>
        <dbReference type="ChEBI" id="CHEBI:50058"/>
        <dbReference type="EC" id="1.11.1.24"/>
    </reaction>
</comment>
<keyword evidence="8" id="KW-0676">Redox-active center</keyword>
<dbReference type="EMBL" id="QRGO01000001">
    <property type="protein sequence ID" value="RDV05569.1"/>
    <property type="molecule type" value="Genomic_DNA"/>
</dbReference>
<dbReference type="InterPro" id="IPR013766">
    <property type="entry name" value="Thioredoxin_domain"/>
</dbReference>
<dbReference type="SUPFAM" id="SSF52833">
    <property type="entry name" value="Thioredoxin-like"/>
    <property type="match status" value="1"/>
</dbReference>
<dbReference type="GO" id="GO:0034599">
    <property type="term" value="P:cellular response to oxidative stress"/>
    <property type="evidence" value="ECO:0007669"/>
    <property type="project" value="TreeGrafter"/>
</dbReference>
<feature type="compositionally biased region" description="Basic residues" evidence="13">
    <location>
        <begin position="22"/>
        <end position="50"/>
    </location>
</feature>
<dbReference type="PANTHER" id="PTHR42801">
    <property type="entry name" value="THIOREDOXIN-DEPENDENT PEROXIDE REDUCTASE"/>
    <property type="match status" value="1"/>
</dbReference>
<dbReference type="GO" id="GO:0005737">
    <property type="term" value="C:cytoplasm"/>
    <property type="evidence" value="ECO:0007669"/>
    <property type="project" value="TreeGrafter"/>
</dbReference>
<comment type="caution">
    <text evidence="15">The sequence shown here is derived from an EMBL/GenBank/DDBJ whole genome shotgun (WGS) entry which is preliminary data.</text>
</comment>
<evidence type="ECO:0000256" key="13">
    <source>
        <dbReference type="SAM" id="MobiDB-lite"/>
    </source>
</evidence>